<name>A0ACB8FS13_9SAUR</name>
<keyword evidence="2" id="KW-1185">Reference proteome</keyword>
<evidence type="ECO:0000313" key="1">
    <source>
        <dbReference type="EMBL" id="KAH8008353.1"/>
    </source>
</evidence>
<organism evidence="1 2">
    <name type="scientific">Sphaerodactylus townsendi</name>
    <dbReference type="NCBI Taxonomy" id="933632"/>
    <lineage>
        <taxon>Eukaryota</taxon>
        <taxon>Metazoa</taxon>
        <taxon>Chordata</taxon>
        <taxon>Craniata</taxon>
        <taxon>Vertebrata</taxon>
        <taxon>Euteleostomi</taxon>
        <taxon>Lepidosauria</taxon>
        <taxon>Squamata</taxon>
        <taxon>Bifurcata</taxon>
        <taxon>Gekkota</taxon>
        <taxon>Sphaerodactylidae</taxon>
        <taxon>Sphaerodactylus</taxon>
    </lineage>
</organism>
<dbReference type="Proteomes" id="UP000827872">
    <property type="component" value="Linkage Group LG06"/>
</dbReference>
<proteinExistence type="predicted"/>
<sequence>MFSSLPSRYLMKETSTLKGSRPEHHLGLHIADGLESNCSATVPCLTEMPGMVGWRNWGAVEGLLSCMCRRFSSAKRNRTRVTDGERASSGEA</sequence>
<protein>
    <submittedName>
        <fullName evidence="1">Uncharacterized protein</fullName>
    </submittedName>
</protein>
<accession>A0ACB8FS13</accession>
<gene>
    <name evidence="1" type="ORF">K3G42_029237</name>
</gene>
<reference evidence="1" key="1">
    <citation type="submission" date="2021-08" db="EMBL/GenBank/DDBJ databases">
        <title>The first chromosome-level gecko genome reveals the dynamic sex chromosomes of Neotropical dwarf geckos (Sphaerodactylidae: Sphaerodactylus).</title>
        <authorList>
            <person name="Pinto B.J."/>
            <person name="Keating S.E."/>
            <person name="Gamble T."/>
        </authorList>
    </citation>
    <scope>NUCLEOTIDE SEQUENCE</scope>
    <source>
        <strain evidence="1">TG3544</strain>
    </source>
</reference>
<evidence type="ECO:0000313" key="2">
    <source>
        <dbReference type="Proteomes" id="UP000827872"/>
    </source>
</evidence>
<dbReference type="EMBL" id="CM037619">
    <property type="protein sequence ID" value="KAH8008353.1"/>
    <property type="molecule type" value="Genomic_DNA"/>
</dbReference>
<comment type="caution">
    <text evidence="1">The sequence shown here is derived from an EMBL/GenBank/DDBJ whole genome shotgun (WGS) entry which is preliminary data.</text>
</comment>